<evidence type="ECO:0000256" key="1">
    <source>
        <dbReference type="ARBA" id="ARBA00005254"/>
    </source>
</evidence>
<proteinExistence type="inferred from homology"/>
<dbReference type="PANTHER" id="PTHR43684">
    <property type="match status" value="1"/>
</dbReference>
<dbReference type="EMBL" id="FUYP01000008">
    <property type="protein sequence ID" value="SKB53556.1"/>
    <property type="molecule type" value="Genomic_DNA"/>
</dbReference>
<evidence type="ECO:0000313" key="3">
    <source>
        <dbReference type="Proteomes" id="UP000190044"/>
    </source>
</evidence>
<name>A0A1T5C2E3_9SPHN</name>
<gene>
    <name evidence="2" type="ORF">SAMN06295937_1008125</name>
</gene>
<dbReference type="Pfam" id="PF00378">
    <property type="entry name" value="ECH_1"/>
    <property type="match status" value="2"/>
</dbReference>
<dbReference type="CDD" id="cd06558">
    <property type="entry name" value="crotonase-like"/>
    <property type="match status" value="1"/>
</dbReference>
<evidence type="ECO:0000313" key="2">
    <source>
        <dbReference type="EMBL" id="SKB53556.1"/>
    </source>
</evidence>
<dbReference type="InterPro" id="IPR014748">
    <property type="entry name" value="Enoyl-CoA_hydra_C"/>
</dbReference>
<keyword evidence="3" id="KW-1185">Reference proteome</keyword>
<dbReference type="InterPro" id="IPR029045">
    <property type="entry name" value="ClpP/crotonase-like_dom_sf"/>
</dbReference>
<dbReference type="Gene3D" id="3.90.226.10">
    <property type="entry name" value="2-enoyl-CoA Hydratase, Chain A, domain 1"/>
    <property type="match status" value="1"/>
</dbReference>
<reference evidence="3" key="1">
    <citation type="submission" date="2017-02" db="EMBL/GenBank/DDBJ databases">
        <authorList>
            <person name="Varghese N."/>
            <person name="Submissions S."/>
        </authorList>
    </citation>
    <scope>NUCLEOTIDE SEQUENCE [LARGE SCALE GENOMIC DNA]</scope>
    <source>
        <strain evidence="3">R11H</strain>
    </source>
</reference>
<protein>
    <submittedName>
        <fullName evidence="2">Enoyl-CoA hydratase</fullName>
    </submittedName>
</protein>
<dbReference type="Proteomes" id="UP000190044">
    <property type="component" value="Unassembled WGS sequence"/>
</dbReference>
<dbReference type="GO" id="GO:0003824">
    <property type="term" value="F:catalytic activity"/>
    <property type="evidence" value="ECO:0007669"/>
    <property type="project" value="UniProtKB-ARBA"/>
</dbReference>
<dbReference type="AlphaFoldDB" id="A0A1T5C2E3"/>
<dbReference type="InterPro" id="IPR051053">
    <property type="entry name" value="ECH/Chromodomain_protein"/>
</dbReference>
<dbReference type="RefSeq" id="WP_079638285.1">
    <property type="nucleotide sequence ID" value="NZ_FUYP01000008.1"/>
</dbReference>
<dbReference type="PANTHER" id="PTHR43684:SF4">
    <property type="entry name" value="ENOYL-COA HYDRATASE_ISOMERASE FAMILY PROTEIN (AFU_ORTHOLOGUE AFUA_1G01890)"/>
    <property type="match status" value="1"/>
</dbReference>
<dbReference type="InterPro" id="IPR001753">
    <property type="entry name" value="Enoyl-CoA_hydra/iso"/>
</dbReference>
<accession>A0A1T5C2E3</accession>
<dbReference type="NCBIfam" id="NF006109">
    <property type="entry name" value="PRK08260.1"/>
    <property type="match status" value="1"/>
</dbReference>
<dbReference type="SUPFAM" id="SSF52096">
    <property type="entry name" value="ClpP/crotonase"/>
    <property type="match status" value="1"/>
</dbReference>
<dbReference type="OrthoDB" id="9777711at2"/>
<organism evidence="2 3">
    <name type="scientific">Sphingopyxis flava</name>
    <dbReference type="NCBI Taxonomy" id="1507287"/>
    <lineage>
        <taxon>Bacteria</taxon>
        <taxon>Pseudomonadati</taxon>
        <taxon>Pseudomonadota</taxon>
        <taxon>Alphaproteobacteria</taxon>
        <taxon>Sphingomonadales</taxon>
        <taxon>Sphingomonadaceae</taxon>
        <taxon>Sphingopyxis</taxon>
    </lineage>
</organism>
<comment type="similarity">
    <text evidence="1">Belongs to the enoyl-CoA hydratase/isomerase family.</text>
</comment>
<dbReference type="Gene3D" id="1.10.12.10">
    <property type="entry name" value="Lyase 2-enoyl-coa Hydratase, Chain A, domain 2"/>
    <property type="match status" value="1"/>
</dbReference>
<sequence>MSYEQIRLDRHEGIAMLTLHRPDRMNAFTTQMMQEIVAALDECDADDAVRAVIFTGSGEKAYCAGADLGEGAATFDYDKRTDKMATLPDGMPASPVAEDGTIDWSHPLIRDSGGRVSMRIFDAKKPVLGAINGAAVGIGATMTLSMDARLASDTARYGFVFARRGIVPEAASSWFLPRLVGIQTAVDWCFSGRLIPAAEAHEKGLVQSVHTPGELIDAAIAKAHEMTADSAPVSVALTRHMLWRMLGAPHPMSAHRWDSRAIFARGRSPDAAEGVTSFLEKRAPHFTASVAKDYPWFEEFEETPPYR</sequence>